<keyword evidence="5" id="KW-1185">Reference proteome</keyword>
<dbReference type="InterPro" id="IPR003439">
    <property type="entry name" value="ABC_transporter-like_ATP-bd"/>
</dbReference>
<dbReference type="GO" id="GO:0016887">
    <property type="term" value="F:ATP hydrolysis activity"/>
    <property type="evidence" value="ECO:0007669"/>
    <property type="project" value="InterPro"/>
</dbReference>
<dbReference type="Gene3D" id="3.40.50.300">
    <property type="entry name" value="P-loop containing nucleotide triphosphate hydrolases"/>
    <property type="match status" value="1"/>
</dbReference>
<sequence>MENYYEAPKQINVTNPMISNSTNFGYDDDVALSEKLINEGIYLTWKDLWVTVPDKKSGRRTILQGLTGYVQPGEVLAIMAPSGCGKSTLLDTLADPANADASQANREEVDSRSIFVGNVRNKNLLFLFGD</sequence>
<dbReference type="SUPFAM" id="SSF52540">
    <property type="entry name" value="P-loop containing nucleoside triphosphate hydrolases"/>
    <property type="match status" value="1"/>
</dbReference>
<dbReference type="Gramene" id="Solyc05g051540.2.1">
    <property type="protein sequence ID" value="Solyc05g051540.2.1"/>
    <property type="gene ID" value="Solyc05g051540.2"/>
</dbReference>
<keyword evidence="2" id="KW-0813">Transport</keyword>
<feature type="domain" description="ABC transporter" evidence="3">
    <location>
        <begin position="63"/>
        <end position="106"/>
    </location>
</feature>
<protein>
    <recommendedName>
        <fullName evidence="3">ABC transporter domain-containing protein</fullName>
    </recommendedName>
</protein>
<dbReference type="Pfam" id="PF00005">
    <property type="entry name" value="ABC_tran"/>
    <property type="match status" value="1"/>
</dbReference>
<dbReference type="PANTHER" id="PTHR48042:SF19">
    <property type="entry name" value="OS09G0472100 PROTEIN"/>
    <property type="match status" value="1"/>
</dbReference>
<reference evidence="4" key="1">
    <citation type="journal article" date="2012" name="Nature">
        <title>The tomato genome sequence provides insights into fleshy fruit evolution.</title>
        <authorList>
            <consortium name="Tomato Genome Consortium"/>
        </authorList>
    </citation>
    <scope>NUCLEOTIDE SEQUENCE [LARGE SCALE GENOMIC DNA]</scope>
    <source>
        <strain evidence="4">cv. Heinz 1706</strain>
    </source>
</reference>
<dbReference type="Proteomes" id="UP000004994">
    <property type="component" value="Chromosome 5"/>
</dbReference>
<evidence type="ECO:0000313" key="4">
    <source>
        <dbReference type="EnsemblPlants" id="Solyc05g051540.2.1"/>
    </source>
</evidence>
<dbReference type="InterPro" id="IPR027417">
    <property type="entry name" value="P-loop_NTPase"/>
</dbReference>
<proteinExistence type="inferred from homology"/>
<comment type="similarity">
    <text evidence="1">Belongs to the ABC transporter superfamily. ABCG family. Eye pigment precursor importer (TC 3.A.1.204) subfamily.</text>
</comment>
<evidence type="ECO:0000259" key="3">
    <source>
        <dbReference type="Pfam" id="PF00005"/>
    </source>
</evidence>
<dbReference type="GO" id="GO:0005524">
    <property type="term" value="F:ATP binding"/>
    <property type="evidence" value="ECO:0007669"/>
    <property type="project" value="InterPro"/>
</dbReference>
<dbReference type="PANTHER" id="PTHR48042">
    <property type="entry name" value="ABC TRANSPORTER G FAMILY MEMBER 11"/>
    <property type="match status" value="1"/>
</dbReference>
<name>A0A3Q7GM74_SOLLC</name>
<dbReference type="AlphaFoldDB" id="A0A3Q7GM74"/>
<organism evidence="4">
    <name type="scientific">Solanum lycopersicum</name>
    <name type="common">Tomato</name>
    <name type="synonym">Lycopersicon esculentum</name>
    <dbReference type="NCBI Taxonomy" id="4081"/>
    <lineage>
        <taxon>Eukaryota</taxon>
        <taxon>Viridiplantae</taxon>
        <taxon>Streptophyta</taxon>
        <taxon>Embryophyta</taxon>
        <taxon>Tracheophyta</taxon>
        <taxon>Spermatophyta</taxon>
        <taxon>Magnoliopsida</taxon>
        <taxon>eudicotyledons</taxon>
        <taxon>Gunneridae</taxon>
        <taxon>Pentapetalae</taxon>
        <taxon>asterids</taxon>
        <taxon>lamiids</taxon>
        <taxon>Solanales</taxon>
        <taxon>Solanaceae</taxon>
        <taxon>Solanoideae</taxon>
        <taxon>Solaneae</taxon>
        <taxon>Solanum</taxon>
        <taxon>Solanum subgen. Lycopersicon</taxon>
    </lineage>
</organism>
<reference evidence="4" key="2">
    <citation type="submission" date="2019-01" db="UniProtKB">
        <authorList>
            <consortium name="EnsemblPlants"/>
        </authorList>
    </citation>
    <scope>IDENTIFICATION</scope>
    <source>
        <strain evidence="4">cv. Heinz 1706</strain>
    </source>
</reference>
<evidence type="ECO:0000256" key="2">
    <source>
        <dbReference type="ARBA" id="ARBA00022448"/>
    </source>
</evidence>
<dbReference type="PaxDb" id="4081-Solyc05g051540.1.1"/>
<accession>A0A3Q7GM74</accession>
<evidence type="ECO:0000313" key="5">
    <source>
        <dbReference type="Proteomes" id="UP000004994"/>
    </source>
</evidence>
<dbReference type="InterPro" id="IPR052215">
    <property type="entry name" value="Plant_ABCG"/>
</dbReference>
<dbReference type="InParanoid" id="A0A3Q7GM74"/>
<evidence type="ECO:0000256" key="1">
    <source>
        <dbReference type="ARBA" id="ARBA00005814"/>
    </source>
</evidence>
<dbReference type="EnsemblPlants" id="Solyc05g051540.2.1">
    <property type="protein sequence ID" value="Solyc05g051540.2.1"/>
    <property type="gene ID" value="Solyc05g051540.2"/>
</dbReference>